<name>A0A232EYA6_9HYME</name>
<dbReference type="AlphaFoldDB" id="A0A232EYA6"/>
<protein>
    <submittedName>
        <fullName evidence="2">Uncharacterized protein</fullName>
    </submittedName>
</protein>
<feature type="region of interest" description="Disordered" evidence="1">
    <location>
        <begin position="1"/>
        <end position="33"/>
    </location>
</feature>
<evidence type="ECO:0000256" key="1">
    <source>
        <dbReference type="SAM" id="MobiDB-lite"/>
    </source>
</evidence>
<feature type="compositionally biased region" description="Basic residues" evidence="1">
    <location>
        <begin position="1"/>
        <end position="10"/>
    </location>
</feature>
<dbReference type="EMBL" id="NNAY01001651">
    <property type="protein sequence ID" value="OXU23315.1"/>
    <property type="molecule type" value="Genomic_DNA"/>
</dbReference>
<gene>
    <name evidence="2" type="ORF">TSAR_013502</name>
</gene>
<organism evidence="2 3">
    <name type="scientific">Trichomalopsis sarcophagae</name>
    <dbReference type="NCBI Taxonomy" id="543379"/>
    <lineage>
        <taxon>Eukaryota</taxon>
        <taxon>Metazoa</taxon>
        <taxon>Ecdysozoa</taxon>
        <taxon>Arthropoda</taxon>
        <taxon>Hexapoda</taxon>
        <taxon>Insecta</taxon>
        <taxon>Pterygota</taxon>
        <taxon>Neoptera</taxon>
        <taxon>Endopterygota</taxon>
        <taxon>Hymenoptera</taxon>
        <taxon>Apocrita</taxon>
        <taxon>Proctotrupomorpha</taxon>
        <taxon>Chalcidoidea</taxon>
        <taxon>Pteromalidae</taxon>
        <taxon>Pteromalinae</taxon>
        <taxon>Trichomalopsis</taxon>
    </lineage>
</organism>
<accession>A0A232EYA6</accession>
<keyword evidence="3" id="KW-1185">Reference proteome</keyword>
<comment type="caution">
    <text evidence="2">The sequence shown here is derived from an EMBL/GenBank/DDBJ whole genome shotgun (WGS) entry which is preliminary data.</text>
</comment>
<evidence type="ECO:0000313" key="2">
    <source>
        <dbReference type="EMBL" id="OXU23315.1"/>
    </source>
</evidence>
<sequence length="33" mass="3976">MTRMLNKRKAMSPSQVEEQQENYAKRKINKLHS</sequence>
<proteinExistence type="predicted"/>
<reference evidence="2 3" key="1">
    <citation type="journal article" date="2017" name="Curr. Biol.">
        <title>The Evolution of Venom by Co-option of Single-Copy Genes.</title>
        <authorList>
            <person name="Martinson E.O."/>
            <person name="Mrinalini"/>
            <person name="Kelkar Y.D."/>
            <person name="Chang C.H."/>
            <person name="Werren J.H."/>
        </authorList>
    </citation>
    <scope>NUCLEOTIDE SEQUENCE [LARGE SCALE GENOMIC DNA]</scope>
    <source>
        <strain evidence="2 3">Alberta</strain>
        <tissue evidence="2">Whole body</tissue>
    </source>
</reference>
<dbReference type="Proteomes" id="UP000215335">
    <property type="component" value="Unassembled WGS sequence"/>
</dbReference>
<evidence type="ECO:0000313" key="3">
    <source>
        <dbReference type="Proteomes" id="UP000215335"/>
    </source>
</evidence>